<evidence type="ECO:0000313" key="3">
    <source>
        <dbReference type="Proteomes" id="UP000284002"/>
    </source>
</evidence>
<dbReference type="AlphaFoldDB" id="A0A423HM20"/>
<accession>A0A423HM20</accession>
<dbReference type="EMBL" id="MOBM01000038">
    <property type="protein sequence ID" value="RON14248.1"/>
    <property type="molecule type" value="Genomic_DNA"/>
</dbReference>
<protein>
    <submittedName>
        <fullName evidence="2">Uncharacterized protein</fullName>
    </submittedName>
</protein>
<sequence>MKIANYLLTAKVDELPIDYKWSVSIGNKFHGMTDDDNPKLGKALGQINEKASYGLVIACVEWVVARLSRHLDVSDALLRVEASWAAMIDPRYAQLSAPDAPDVDERFVLTGPLWSSLTMMCDSFEESIQTSDGTGLFDSSISLVLLGQHVVGRSPLFKTWLPDTLQRLQQISPNRHQPLPNQAPVLRETFDPAGYVAGSEDALRDAFLAMLDPDHNPYLRPVDELKALGMTTPYPGKP</sequence>
<proteinExistence type="predicted"/>
<gene>
    <name evidence="1" type="ORF">BK662_18345</name>
    <name evidence="2" type="ORF">BK662_24350</name>
</gene>
<reference evidence="2 3" key="1">
    <citation type="submission" date="2016-10" db="EMBL/GenBank/DDBJ databases">
        <title>Comparative genome analysis of multiple Pseudomonas spp. focuses on biocontrol and plant growth promoting traits.</title>
        <authorList>
            <person name="Tao X.-Y."/>
            <person name="Taylor C.G."/>
        </authorList>
    </citation>
    <scope>NUCLEOTIDE SEQUENCE [LARGE SCALE GENOMIC DNA]</scope>
    <source>
        <strain evidence="2 3">36C6</strain>
    </source>
</reference>
<organism evidence="2 3">
    <name type="scientific">Pseudomonas frederiksbergensis</name>
    <dbReference type="NCBI Taxonomy" id="104087"/>
    <lineage>
        <taxon>Bacteria</taxon>
        <taxon>Pseudomonadati</taxon>
        <taxon>Pseudomonadota</taxon>
        <taxon>Gammaproteobacteria</taxon>
        <taxon>Pseudomonadales</taxon>
        <taxon>Pseudomonadaceae</taxon>
        <taxon>Pseudomonas</taxon>
    </lineage>
</organism>
<name>A0A423HM20_9PSED</name>
<evidence type="ECO:0000313" key="1">
    <source>
        <dbReference type="EMBL" id="RON13136.1"/>
    </source>
</evidence>
<evidence type="ECO:0000313" key="2">
    <source>
        <dbReference type="EMBL" id="RON14248.1"/>
    </source>
</evidence>
<dbReference type="Proteomes" id="UP000284002">
    <property type="component" value="Unassembled WGS sequence"/>
</dbReference>
<dbReference type="RefSeq" id="WP_123359388.1">
    <property type="nucleotide sequence ID" value="NZ_MOBM01000038.1"/>
</dbReference>
<comment type="caution">
    <text evidence="2">The sequence shown here is derived from an EMBL/GenBank/DDBJ whole genome shotgun (WGS) entry which is preliminary data.</text>
</comment>
<dbReference type="EMBL" id="MOBM01000038">
    <property type="protein sequence ID" value="RON13136.1"/>
    <property type="molecule type" value="Genomic_DNA"/>
</dbReference>